<sequence length="419" mass="47583">MPPNRHSIDRNSLRLLRSHPLQELHPQLLRILSHQMQRSPRQIVNTCRAHYRPSSSFIRANYRPSSSFIRANQINGLLSSGVSSIQFLPEPLVGQLIRRTLESFPVELMFDTRHNNPAIIIPSTIVESINLTVTPPTSLIPSGPLMGYKVTMIPKIEETITEIWRSWLRISHDSNMDLSTIPESFLNQPVLPSLKILSWNCRGAGNVSFLKAIGDLIHQHNPSMLILMETVISGAEVSRVIEKLGFSASFCLDSQGFSGGIWILWKMDDLEVHATSNSSHAIHAVIQLHPSKPSSIPSSANESTYLYHEIRKTASTDLNSTIRSFDTSSRGLLDHTYTRTSNREVKADLIREPVLKAHLQQFSKAYPNYYYPMLLNRTRNFKTKKIQQYPNSSRSSLMRLAKVIQGWKDNEDWETPPVQ</sequence>
<reference evidence="1" key="1">
    <citation type="journal article" date="2023" name="Plant J.">
        <title>The genome of the king protea, Protea cynaroides.</title>
        <authorList>
            <person name="Chang J."/>
            <person name="Duong T.A."/>
            <person name="Schoeman C."/>
            <person name="Ma X."/>
            <person name="Roodt D."/>
            <person name="Barker N."/>
            <person name="Li Z."/>
            <person name="Van de Peer Y."/>
            <person name="Mizrachi E."/>
        </authorList>
    </citation>
    <scope>NUCLEOTIDE SEQUENCE</scope>
    <source>
        <tissue evidence="1">Young leaves</tissue>
    </source>
</reference>
<evidence type="ECO:0008006" key="3">
    <source>
        <dbReference type="Google" id="ProtNLM"/>
    </source>
</evidence>
<name>A0A9Q0K7Y9_9MAGN</name>
<dbReference type="EMBL" id="JAMYWD010000007">
    <property type="protein sequence ID" value="KAJ4965543.1"/>
    <property type="molecule type" value="Genomic_DNA"/>
</dbReference>
<protein>
    <recommendedName>
        <fullName evidence="3">Endonuclease/exonuclease/phosphatase domain-containing protein</fullName>
    </recommendedName>
</protein>
<comment type="caution">
    <text evidence="1">The sequence shown here is derived from an EMBL/GenBank/DDBJ whole genome shotgun (WGS) entry which is preliminary data.</text>
</comment>
<dbReference type="Gene3D" id="3.60.10.10">
    <property type="entry name" value="Endonuclease/exonuclease/phosphatase"/>
    <property type="match status" value="1"/>
</dbReference>
<dbReference type="Proteomes" id="UP001141806">
    <property type="component" value="Unassembled WGS sequence"/>
</dbReference>
<evidence type="ECO:0000313" key="1">
    <source>
        <dbReference type="EMBL" id="KAJ4965543.1"/>
    </source>
</evidence>
<keyword evidence="2" id="KW-1185">Reference proteome</keyword>
<proteinExistence type="predicted"/>
<dbReference type="OrthoDB" id="1720282at2759"/>
<dbReference type="PANTHER" id="PTHR35218">
    <property type="entry name" value="RNASE H DOMAIN-CONTAINING PROTEIN"/>
    <property type="match status" value="1"/>
</dbReference>
<dbReference type="SUPFAM" id="SSF56219">
    <property type="entry name" value="DNase I-like"/>
    <property type="match status" value="1"/>
</dbReference>
<dbReference type="PANTHER" id="PTHR35218:SF9">
    <property type="entry name" value="ENDONUCLEASE_EXONUCLEASE_PHOSPHATASE DOMAIN-CONTAINING PROTEIN"/>
    <property type="match status" value="1"/>
</dbReference>
<organism evidence="1 2">
    <name type="scientific">Protea cynaroides</name>
    <dbReference type="NCBI Taxonomy" id="273540"/>
    <lineage>
        <taxon>Eukaryota</taxon>
        <taxon>Viridiplantae</taxon>
        <taxon>Streptophyta</taxon>
        <taxon>Embryophyta</taxon>
        <taxon>Tracheophyta</taxon>
        <taxon>Spermatophyta</taxon>
        <taxon>Magnoliopsida</taxon>
        <taxon>Proteales</taxon>
        <taxon>Proteaceae</taxon>
        <taxon>Protea</taxon>
    </lineage>
</organism>
<dbReference type="AlphaFoldDB" id="A0A9Q0K7Y9"/>
<accession>A0A9Q0K7Y9</accession>
<dbReference type="InterPro" id="IPR036691">
    <property type="entry name" value="Endo/exonu/phosph_ase_sf"/>
</dbReference>
<gene>
    <name evidence="1" type="ORF">NE237_017392</name>
</gene>
<evidence type="ECO:0000313" key="2">
    <source>
        <dbReference type="Proteomes" id="UP001141806"/>
    </source>
</evidence>